<evidence type="ECO:0000256" key="2">
    <source>
        <dbReference type="ARBA" id="ARBA00022729"/>
    </source>
</evidence>
<evidence type="ECO:0000313" key="12">
    <source>
        <dbReference type="Proteomes" id="UP001187343"/>
    </source>
</evidence>
<dbReference type="GO" id="GO:0030855">
    <property type="term" value="P:epithelial cell differentiation"/>
    <property type="evidence" value="ECO:0007669"/>
    <property type="project" value="UniProtKB-ARBA"/>
</dbReference>
<dbReference type="Proteomes" id="UP001187343">
    <property type="component" value="Unassembled WGS sequence"/>
</dbReference>
<dbReference type="CDD" id="cd00041">
    <property type="entry name" value="CUB"/>
    <property type="match status" value="1"/>
</dbReference>
<dbReference type="CDD" id="cd00054">
    <property type="entry name" value="EGF_CA"/>
    <property type="match status" value="1"/>
</dbReference>
<keyword evidence="7" id="KW-0472">Membrane</keyword>
<keyword evidence="3" id="KW-0677">Repeat</keyword>
<keyword evidence="2 8" id="KW-0732">Signal</keyword>
<dbReference type="InterPro" id="IPR049883">
    <property type="entry name" value="NOTCH1_EGF-like"/>
</dbReference>
<proteinExistence type="predicted"/>
<dbReference type="SMART" id="SM00042">
    <property type="entry name" value="CUB"/>
    <property type="match status" value="1"/>
</dbReference>
<evidence type="ECO:0000259" key="9">
    <source>
        <dbReference type="PROSITE" id="PS01180"/>
    </source>
</evidence>
<dbReference type="SUPFAM" id="SSF57196">
    <property type="entry name" value="EGF/Laminin"/>
    <property type="match status" value="1"/>
</dbReference>
<evidence type="ECO:0000256" key="1">
    <source>
        <dbReference type="ARBA" id="ARBA00022536"/>
    </source>
</evidence>
<organism evidence="11 12">
    <name type="scientific">Cirrhinus molitorella</name>
    <name type="common">mud carp</name>
    <dbReference type="NCBI Taxonomy" id="172907"/>
    <lineage>
        <taxon>Eukaryota</taxon>
        <taxon>Metazoa</taxon>
        <taxon>Chordata</taxon>
        <taxon>Craniata</taxon>
        <taxon>Vertebrata</taxon>
        <taxon>Euteleostomi</taxon>
        <taxon>Actinopterygii</taxon>
        <taxon>Neopterygii</taxon>
        <taxon>Teleostei</taxon>
        <taxon>Ostariophysi</taxon>
        <taxon>Cypriniformes</taxon>
        <taxon>Cyprinidae</taxon>
        <taxon>Labeoninae</taxon>
        <taxon>Labeonini</taxon>
        <taxon>Cirrhinus</taxon>
    </lineage>
</organism>
<feature type="compositionally biased region" description="Low complexity" evidence="6">
    <location>
        <begin position="216"/>
        <end position="233"/>
    </location>
</feature>
<protein>
    <recommendedName>
        <fullName evidence="13">EGF-like domain-containing protein</fullName>
    </recommendedName>
</protein>
<keyword evidence="1 5" id="KW-0245">EGF-like domain</keyword>
<comment type="caution">
    <text evidence="11">The sequence shown here is derived from an EMBL/GenBank/DDBJ whole genome shotgun (WGS) entry which is preliminary data.</text>
</comment>
<feature type="domain" description="EGF-like" evidence="10">
    <location>
        <begin position="528"/>
        <end position="566"/>
    </location>
</feature>
<evidence type="ECO:0000256" key="6">
    <source>
        <dbReference type="SAM" id="MobiDB-lite"/>
    </source>
</evidence>
<dbReference type="PROSITE" id="PS50026">
    <property type="entry name" value="EGF_3"/>
    <property type="match status" value="1"/>
</dbReference>
<feature type="transmembrane region" description="Helical" evidence="7">
    <location>
        <begin position="591"/>
        <end position="613"/>
    </location>
</feature>
<evidence type="ECO:0000256" key="4">
    <source>
        <dbReference type="ARBA" id="ARBA00023157"/>
    </source>
</evidence>
<dbReference type="EMBL" id="JAUYZG010000004">
    <property type="protein sequence ID" value="KAK2909307.1"/>
    <property type="molecule type" value="Genomic_DNA"/>
</dbReference>
<dbReference type="InterPro" id="IPR000742">
    <property type="entry name" value="EGF"/>
</dbReference>
<evidence type="ECO:0000313" key="11">
    <source>
        <dbReference type="EMBL" id="KAK2909307.1"/>
    </source>
</evidence>
<sequence length="702" mass="77519">MPRRHLLSRYSLLILIYLTGLISSFEINRYGGQASAGGGRERYAFFALRSCHQVLRDVGGEFFSPDFLCSHPPVWCNWTIQVHPDMRLELYLEDLTPSDACQQKSDQIHLDESPAAAGGQRILERCWRKARYTSVSNTVQVVLLIDGNRPNPYRGFYGRYKAFGSVDSPDPMYEDIPVDVIEAALGGDGDETDLVTDTPPDVRDVTADTQPSGVNTQTTSASLTSTKLGTSLTNELPVESWEKNPTTNSSPRALESGYHGSSAFDDDAYYDDNFFATAQEEAGQWATETQQNQPKSGPAQIRPRYQAGYSHVSDMTLSAHTHMPHAKAAARSPSAMRRNVDAQAHSSGQSDAVRARMVPYAGGVRGVKVEQRDDEEVIFMEMTATVGGVTLPVTQPKLHRKSKEKTRQQTLKNVTHDMHLPGELLFEVSVEVSLKPEDHEESSTVGSALETMIRESFGRLTPKSLDYKRVKRLSSSVLFIVWLRFEKTAMGLQMHRDLQASLQGLQGRTVKSQTTRTQGIIASVSTEDINECETQMAVCDAHAECVNQFGSYSCHCIHGYREALREPGASACVASADPDCSWTSSPTVLRGVYAIVSLLVLLIVLLLLVAFFLHHRYYRGSFLPRCQKSSASSVIETTANDNNNTGNDGSGGVNPSIFPPPPPSMRMSKDGHRSLDLPLLRFSSLVPPDGFSSKMHSEKHQF</sequence>
<dbReference type="SMART" id="SM00179">
    <property type="entry name" value="EGF_CA"/>
    <property type="match status" value="1"/>
</dbReference>
<feature type="region of interest" description="Disordered" evidence="6">
    <location>
        <begin position="637"/>
        <end position="670"/>
    </location>
</feature>
<feature type="region of interest" description="Disordered" evidence="6">
    <location>
        <begin position="321"/>
        <end position="351"/>
    </location>
</feature>
<evidence type="ECO:0000256" key="3">
    <source>
        <dbReference type="ARBA" id="ARBA00022737"/>
    </source>
</evidence>
<name>A0AA88QE00_9TELE</name>
<keyword evidence="12" id="KW-1185">Reference proteome</keyword>
<dbReference type="PROSITE" id="PS01187">
    <property type="entry name" value="EGF_CA"/>
    <property type="match status" value="1"/>
</dbReference>
<dbReference type="FunFam" id="2.10.25.10:FF:000038">
    <property type="entry name" value="Fibrillin 2"/>
    <property type="match status" value="1"/>
</dbReference>
<dbReference type="InterPro" id="IPR000152">
    <property type="entry name" value="EGF-type_Asp/Asn_hydroxyl_site"/>
</dbReference>
<feature type="domain" description="CUB" evidence="9">
    <location>
        <begin position="51"/>
        <end position="163"/>
    </location>
</feature>
<dbReference type="InterPro" id="IPR035914">
    <property type="entry name" value="Sperma_CUB_dom_sf"/>
</dbReference>
<dbReference type="SUPFAM" id="SSF49854">
    <property type="entry name" value="Spermadhesin, CUB domain"/>
    <property type="match status" value="1"/>
</dbReference>
<dbReference type="Gene3D" id="2.60.120.290">
    <property type="entry name" value="Spermadhesin, CUB domain"/>
    <property type="match status" value="1"/>
</dbReference>
<evidence type="ECO:0000256" key="5">
    <source>
        <dbReference type="PROSITE-ProRule" id="PRU00076"/>
    </source>
</evidence>
<comment type="caution">
    <text evidence="5">Lacks conserved residue(s) required for the propagation of feature annotation.</text>
</comment>
<dbReference type="GO" id="GO:0005509">
    <property type="term" value="F:calcium ion binding"/>
    <property type="evidence" value="ECO:0007669"/>
    <property type="project" value="InterPro"/>
</dbReference>
<feature type="region of interest" description="Disordered" evidence="6">
    <location>
        <begin position="187"/>
        <end position="259"/>
    </location>
</feature>
<dbReference type="AlphaFoldDB" id="A0AA88QE00"/>
<dbReference type="Gene3D" id="2.10.25.10">
    <property type="entry name" value="Laminin"/>
    <property type="match status" value="1"/>
</dbReference>
<keyword evidence="4" id="KW-1015">Disulfide bond</keyword>
<evidence type="ECO:0000256" key="8">
    <source>
        <dbReference type="SAM" id="SignalP"/>
    </source>
</evidence>
<evidence type="ECO:0000256" key="7">
    <source>
        <dbReference type="SAM" id="Phobius"/>
    </source>
</evidence>
<reference evidence="11" key="1">
    <citation type="submission" date="2023-08" db="EMBL/GenBank/DDBJ databases">
        <title>Chromosome-level Genome Assembly of mud carp (Cirrhinus molitorella).</title>
        <authorList>
            <person name="Liu H."/>
        </authorList>
    </citation>
    <scope>NUCLEOTIDE SEQUENCE</scope>
    <source>
        <strain evidence="11">Prfri</strain>
        <tissue evidence="11">Muscle</tissue>
    </source>
</reference>
<keyword evidence="7" id="KW-1133">Transmembrane helix</keyword>
<dbReference type="InterPro" id="IPR018097">
    <property type="entry name" value="EGF_Ca-bd_CS"/>
</dbReference>
<feature type="signal peptide" evidence="8">
    <location>
        <begin position="1"/>
        <end position="24"/>
    </location>
</feature>
<gene>
    <name evidence="11" type="ORF">Q8A67_005144</name>
</gene>
<evidence type="ECO:0000259" key="10">
    <source>
        <dbReference type="PROSITE" id="PS50026"/>
    </source>
</evidence>
<dbReference type="InterPro" id="IPR001881">
    <property type="entry name" value="EGF-like_Ca-bd_dom"/>
</dbReference>
<keyword evidence="7" id="KW-0812">Transmembrane</keyword>
<accession>A0AA88QE00</accession>
<feature type="chain" id="PRO_5041637815" description="EGF-like domain-containing protein" evidence="8">
    <location>
        <begin position="25"/>
        <end position="702"/>
    </location>
</feature>
<evidence type="ECO:0008006" key="13">
    <source>
        <dbReference type="Google" id="ProtNLM"/>
    </source>
</evidence>
<dbReference type="PROSITE" id="PS01180">
    <property type="entry name" value="CUB"/>
    <property type="match status" value="1"/>
</dbReference>
<dbReference type="PROSITE" id="PS00010">
    <property type="entry name" value="ASX_HYDROXYL"/>
    <property type="match status" value="1"/>
</dbReference>
<dbReference type="Pfam" id="PF07645">
    <property type="entry name" value="EGF_CA"/>
    <property type="match status" value="1"/>
</dbReference>
<dbReference type="InterPro" id="IPR000859">
    <property type="entry name" value="CUB_dom"/>
</dbReference>